<feature type="transmembrane region" description="Helical" evidence="2">
    <location>
        <begin position="6"/>
        <end position="22"/>
    </location>
</feature>
<protein>
    <submittedName>
        <fullName evidence="4">Potassium channel LctB</fullName>
    </submittedName>
</protein>
<accession>A0A841Q9S5</accession>
<feature type="region of interest" description="Disordered" evidence="1">
    <location>
        <begin position="140"/>
        <end position="161"/>
    </location>
</feature>
<gene>
    <name evidence="4" type="ORF">HNQ94_003620</name>
</gene>
<feature type="compositionally biased region" description="Basic and acidic residues" evidence="1">
    <location>
        <begin position="140"/>
        <end position="152"/>
    </location>
</feature>
<evidence type="ECO:0000256" key="1">
    <source>
        <dbReference type="SAM" id="MobiDB-lite"/>
    </source>
</evidence>
<feature type="transmembrane region" description="Helical" evidence="2">
    <location>
        <begin position="107"/>
        <end position="129"/>
    </location>
</feature>
<dbReference type="Proteomes" id="UP000581688">
    <property type="component" value="Unassembled WGS sequence"/>
</dbReference>
<keyword evidence="4" id="KW-0813">Transport</keyword>
<reference evidence="4 5" key="1">
    <citation type="submission" date="2020-08" db="EMBL/GenBank/DDBJ databases">
        <title>Genomic Encyclopedia of Type Strains, Phase IV (KMG-IV): sequencing the most valuable type-strain genomes for metagenomic binning, comparative biology and taxonomic classification.</title>
        <authorList>
            <person name="Goeker M."/>
        </authorList>
    </citation>
    <scope>NUCLEOTIDE SEQUENCE [LARGE SCALE GENOMIC DNA]</scope>
    <source>
        <strain evidence="4 5">DSM 19612</strain>
    </source>
</reference>
<dbReference type="RefSeq" id="WP_174497597.1">
    <property type="nucleotide sequence ID" value="NZ_CADDWK010000016.1"/>
</dbReference>
<evidence type="ECO:0000313" key="4">
    <source>
        <dbReference type="EMBL" id="MBB6455125.1"/>
    </source>
</evidence>
<keyword evidence="4" id="KW-0406">Ion transport</keyword>
<dbReference type="AlphaFoldDB" id="A0A841Q9S5"/>
<dbReference type="SUPFAM" id="SSF81324">
    <property type="entry name" value="Voltage-gated potassium channels"/>
    <property type="match status" value="1"/>
</dbReference>
<evidence type="ECO:0000256" key="2">
    <source>
        <dbReference type="SAM" id="Phobius"/>
    </source>
</evidence>
<keyword evidence="5" id="KW-1185">Reference proteome</keyword>
<dbReference type="GO" id="GO:0034220">
    <property type="term" value="P:monoatomic ion transmembrane transport"/>
    <property type="evidence" value="ECO:0007669"/>
    <property type="project" value="UniProtKB-KW"/>
</dbReference>
<feature type="domain" description="Potassium channel" evidence="3">
    <location>
        <begin position="45"/>
        <end position="125"/>
    </location>
</feature>
<dbReference type="Gene3D" id="1.10.287.70">
    <property type="match status" value="1"/>
</dbReference>
<keyword evidence="2" id="KW-1133">Transmembrane helix</keyword>
<dbReference type="EMBL" id="JACHGH010000015">
    <property type="protein sequence ID" value="MBB6455125.1"/>
    <property type="molecule type" value="Genomic_DNA"/>
</dbReference>
<feature type="transmembrane region" description="Helical" evidence="2">
    <location>
        <begin position="34"/>
        <end position="58"/>
    </location>
</feature>
<evidence type="ECO:0000259" key="3">
    <source>
        <dbReference type="Pfam" id="PF07885"/>
    </source>
</evidence>
<name>A0A841Q9S5_9BACI</name>
<comment type="caution">
    <text evidence="4">The sequence shown here is derived from an EMBL/GenBank/DDBJ whole genome shotgun (WGS) entry which is preliminary data.</text>
</comment>
<dbReference type="InterPro" id="IPR013099">
    <property type="entry name" value="K_chnl_dom"/>
</dbReference>
<proteinExistence type="predicted"/>
<organism evidence="4 5">
    <name type="scientific">Salirhabdus euzebyi</name>
    <dbReference type="NCBI Taxonomy" id="394506"/>
    <lineage>
        <taxon>Bacteria</taxon>
        <taxon>Bacillati</taxon>
        <taxon>Bacillota</taxon>
        <taxon>Bacilli</taxon>
        <taxon>Bacillales</taxon>
        <taxon>Bacillaceae</taxon>
        <taxon>Salirhabdus</taxon>
    </lineage>
</organism>
<evidence type="ECO:0000313" key="5">
    <source>
        <dbReference type="Proteomes" id="UP000581688"/>
    </source>
</evidence>
<keyword evidence="2" id="KW-0812">Transmembrane</keyword>
<dbReference type="Pfam" id="PF07885">
    <property type="entry name" value="Ion_trans_2"/>
    <property type="match status" value="1"/>
</dbReference>
<sequence length="161" mass="18622">MVVWVSSILIFYLMGISIYTYFRRKDYIRGKFSFEHFYILVTLYFIVMLGFGLFYFVLSQTGITLLDEGYLKDVSQLERLGHAVYFSGVTLMTVGYGDITPIGIGKFIALVEAMLGYLLPAAFFVQVMFDSRVNRDSPYRNEKEAPKVEQRLKSRRGGFHK</sequence>
<keyword evidence="2" id="KW-0472">Membrane</keyword>
<keyword evidence="4" id="KW-0407">Ion channel</keyword>